<sequence length="89" mass="9684">MSLTISQKSQEVVYSCCGLMNGFYTSSWPITLAFSDKKPNSSSSRFLLFTIRSGMVLVIVVVAAGRCFFGGIPQTWTSQLFVTSPMTAA</sequence>
<organism evidence="3">
    <name type="scientific">Coccidioides posadasii (strain RMSCC 757 / Silveira)</name>
    <name type="common">Valley fever fungus</name>
    <dbReference type="NCBI Taxonomy" id="443226"/>
    <lineage>
        <taxon>Eukaryota</taxon>
        <taxon>Fungi</taxon>
        <taxon>Dikarya</taxon>
        <taxon>Ascomycota</taxon>
        <taxon>Pezizomycotina</taxon>
        <taxon>Eurotiomycetes</taxon>
        <taxon>Eurotiomycetidae</taxon>
        <taxon>Onygenales</taxon>
        <taxon>Onygenaceae</taxon>
        <taxon>Coccidioides</taxon>
    </lineage>
</organism>
<proteinExistence type="predicted"/>
<dbReference type="HOGENOM" id="CLU_2454576_0_0_1"/>
<keyword evidence="1" id="KW-0472">Membrane</keyword>
<dbReference type="AlphaFoldDB" id="E9CYL0"/>
<feature type="transmembrane region" description="Helical" evidence="1">
    <location>
        <begin position="12"/>
        <end position="34"/>
    </location>
</feature>
<evidence type="ECO:0000313" key="2">
    <source>
        <dbReference type="EMBL" id="EFW21037.1"/>
    </source>
</evidence>
<dbReference type="EMBL" id="GL636488">
    <property type="protein sequence ID" value="EFW21037.1"/>
    <property type="molecule type" value="Genomic_DNA"/>
</dbReference>
<name>E9CYL0_COCPS</name>
<keyword evidence="1" id="KW-1133">Transmembrane helix</keyword>
<dbReference type="VEuPathDB" id="FungiDB:CPSG_02880"/>
<evidence type="ECO:0000256" key="1">
    <source>
        <dbReference type="SAM" id="Phobius"/>
    </source>
</evidence>
<keyword evidence="3" id="KW-1185">Reference proteome</keyword>
<accession>E9CYL0</accession>
<dbReference type="Proteomes" id="UP000002497">
    <property type="component" value="Unassembled WGS sequence"/>
</dbReference>
<evidence type="ECO:0000313" key="3">
    <source>
        <dbReference type="Proteomes" id="UP000002497"/>
    </source>
</evidence>
<protein>
    <submittedName>
        <fullName evidence="2">Predicted protein</fullName>
    </submittedName>
</protein>
<keyword evidence="1" id="KW-0812">Transmembrane</keyword>
<gene>
    <name evidence="2" type="ORF">CPSG_02880</name>
</gene>
<reference evidence="3" key="2">
    <citation type="submission" date="2010-03" db="EMBL/GenBank/DDBJ databases">
        <title>The genome sequence of Coccidioides posadasii strain Silveira.</title>
        <authorList>
            <consortium name="The Broad Institute Genome Sequencing Center for Infectious Disease"/>
            <person name="Neafsey D."/>
            <person name="Orbach M."/>
            <person name="Henn M.R."/>
            <person name="Cole G.T."/>
            <person name="Galgiani J."/>
            <person name="Gardner M.J."/>
            <person name="Kirkland T.N."/>
            <person name="Taylor J.W."/>
            <person name="Young S.K."/>
            <person name="Zeng Q."/>
            <person name="Koehrsen M."/>
            <person name="Alvarado L."/>
            <person name="Berlin A."/>
            <person name="Borenstein D."/>
            <person name="Chapman S.B."/>
            <person name="Chen Z."/>
            <person name="Engels R."/>
            <person name="Freedman E."/>
            <person name="Gellesch M."/>
            <person name="Goldberg J."/>
            <person name="Griggs A."/>
            <person name="Gujja S."/>
            <person name="Heilman E."/>
            <person name="Heiman D."/>
            <person name="Howarth C."/>
            <person name="Jen D."/>
            <person name="Larson L."/>
            <person name="Mehta T."/>
            <person name="Neiman D."/>
            <person name="Park D."/>
            <person name="Pearson M."/>
            <person name="Richards J."/>
            <person name="Roberts A."/>
            <person name="Saif S."/>
            <person name="Shea T."/>
            <person name="Shenoy N."/>
            <person name="Sisk P."/>
            <person name="Stolte C."/>
            <person name="Sykes S."/>
            <person name="Walk T."/>
            <person name="White J."/>
            <person name="Yandava C."/>
            <person name="Haas B."/>
            <person name="Nusbaum C."/>
            <person name="Birren B."/>
        </authorList>
    </citation>
    <scope>NUCLEOTIDE SEQUENCE [LARGE SCALE GENOMIC DNA]</scope>
    <source>
        <strain evidence="3">RMSCC 757 / Silveira</strain>
    </source>
</reference>
<feature type="transmembrane region" description="Helical" evidence="1">
    <location>
        <begin position="46"/>
        <end position="69"/>
    </location>
</feature>
<reference evidence="3" key="1">
    <citation type="journal article" date="2010" name="Genome Res.">
        <title>Population genomic sequencing of Coccidioides fungi reveals recent hybridization and transposon control.</title>
        <authorList>
            <person name="Neafsey D.E."/>
            <person name="Barker B.M."/>
            <person name="Sharpton T.J."/>
            <person name="Stajich J.E."/>
            <person name="Park D.J."/>
            <person name="Whiston E."/>
            <person name="Hung C.-Y."/>
            <person name="McMahan C."/>
            <person name="White J."/>
            <person name="Sykes S."/>
            <person name="Heiman D."/>
            <person name="Young S."/>
            <person name="Zeng Q."/>
            <person name="Abouelleil A."/>
            <person name="Aftuck L."/>
            <person name="Bessette D."/>
            <person name="Brown A."/>
            <person name="FitzGerald M."/>
            <person name="Lui A."/>
            <person name="Macdonald J.P."/>
            <person name="Priest M."/>
            <person name="Orbach M.J."/>
            <person name="Galgiani J.N."/>
            <person name="Kirkland T.N."/>
            <person name="Cole G.T."/>
            <person name="Birren B.W."/>
            <person name="Henn M.R."/>
            <person name="Taylor J.W."/>
            <person name="Rounsley S.D."/>
        </authorList>
    </citation>
    <scope>NUCLEOTIDE SEQUENCE [LARGE SCALE GENOMIC DNA]</scope>
    <source>
        <strain evidence="3">RMSCC 757 / Silveira</strain>
    </source>
</reference>